<keyword evidence="3" id="KW-1185">Reference proteome</keyword>
<sequence length="138" mass="15192">MKFHGLLAIASLLLFTQCQSSNQETTHSEPNLPGSDRDSHDCIRSAGYTWSAVKKECIRVFESGVRLNAAAGQDSTMSAFIVFGADSSQVEVFFPNQAPVPVLSRSESQTTWEDEQLTISHQAGKWVIQQGGKPIYQE</sequence>
<gene>
    <name evidence="2" type="ORF">BLX24_25915</name>
</gene>
<accession>A0A1S2VBV6</accession>
<evidence type="ECO:0000313" key="3">
    <source>
        <dbReference type="Proteomes" id="UP000181790"/>
    </source>
</evidence>
<comment type="caution">
    <text evidence="2">The sequence shown here is derived from an EMBL/GenBank/DDBJ whole genome shotgun (WGS) entry which is preliminary data.</text>
</comment>
<organism evidence="2 3">
    <name type="scientific">Arsenicibacter rosenii</name>
    <dbReference type="NCBI Taxonomy" id="1750698"/>
    <lineage>
        <taxon>Bacteria</taxon>
        <taxon>Pseudomonadati</taxon>
        <taxon>Bacteroidota</taxon>
        <taxon>Cytophagia</taxon>
        <taxon>Cytophagales</taxon>
        <taxon>Spirosomataceae</taxon>
        <taxon>Arsenicibacter</taxon>
    </lineage>
</organism>
<dbReference type="AlphaFoldDB" id="A0A1S2VBV6"/>
<dbReference type="EMBL" id="MORL01000026">
    <property type="protein sequence ID" value="OIN56237.1"/>
    <property type="molecule type" value="Genomic_DNA"/>
</dbReference>
<dbReference type="RefSeq" id="WP_071506141.1">
    <property type="nucleotide sequence ID" value="NZ_MORL01000026.1"/>
</dbReference>
<keyword evidence="1" id="KW-0732">Signal</keyword>
<feature type="chain" id="PRO_5010356459" description="Lipoprotein" evidence="1">
    <location>
        <begin position="21"/>
        <end position="138"/>
    </location>
</feature>
<reference evidence="2 3" key="1">
    <citation type="submission" date="2016-10" db="EMBL/GenBank/DDBJ databases">
        <title>Arsenicibacter rosenii gen. nov., sp. nov., an efficient arsenic-methylating bacterium isolated from an arsenic-contaminated paddy soil.</title>
        <authorList>
            <person name="Huang K."/>
        </authorList>
    </citation>
    <scope>NUCLEOTIDE SEQUENCE [LARGE SCALE GENOMIC DNA]</scope>
    <source>
        <strain evidence="2 3">SM-1</strain>
    </source>
</reference>
<evidence type="ECO:0000256" key="1">
    <source>
        <dbReference type="SAM" id="SignalP"/>
    </source>
</evidence>
<protein>
    <recommendedName>
        <fullName evidence="4">Lipoprotein</fullName>
    </recommendedName>
</protein>
<feature type="signal peptide" evidence="1">
    <location>
        <begin position="1"/>
        <end position="20"/>
    </location>
</feature>
<evidence type="ECO:0000313" key="2">
    <source>
        <dbReference type="EMBL" id="OIN56237.1"/>
    </source>
</evidence>
<name>A0A1S2VBV6_9BACT</name>
<proteinExistence type="predicted"/>
<dbReference type="OrthoDB" id="1099822at2"/>
<dbReference type="Proteomes" id="UP000181790">
    <property type="component" value="Unassembled WGS sequence"/>
</dbReference>
<evidence type="ECO:0008006" key="4">
    <source>
        <dbReference type="Google" id="ProtNLM"/>
    </source>
</evidence>